<evidence type="ECO:0000256" key="1">
    <source>
        <dbReference type="SAM" id="Phobius"/>
    </source>
</evidence>
<dbReference type="RefSeq" id="WP_345420195.1">
    <property type="nucleotide sequence ID" value="NZ_AP031496.1"/>
</dbReference>
<feature type="transmembrane region" description="Helical" evidence="1">
    <location>
        <begin position="305"/>
        <end position="326"/>
    </location>
</feature>
<reference evidence="3" key="1">
    <citation type="journal article" date="2019" name="Int. J. Syst. Evol. Microbiol.">
        <title>The Global Catalogue of Microorganisms (GCM) 10K type strain sequencing project: providing services to taxonomists for standard genome sequencing and annotation.</title>
        <authorList>
            <consortium name="The Broad Institute Genomics Platform"/>
            <consortium name="The Broad Institute Genome Sequencing Center for Infectious Disease"/>
            <person name="Wu L."/>
            <person name="Ma J."/>
        </authorList>
    </citation>
    <scope>NUCLEOTIDE SEQUENCE [LARGE SCALE GENOMIC DNA]</scope>
    <source>
        <strain evidence="3">JCM 19134</strain>
    </source>
</reference>
<keyword evidence="1" id="KW-1133">Transmembrane helix</keyword>
<comment type="caution">
    <text evidence="2">The sequence shown here is derived from an EMBL/GenBank/DDBJ whole genome shotgun (WGS) entry which is preliminary data.</text>
</comment>
<evidence type="ECO:0000313" key="3">
    <source>
        <dbReference type="Proteomes" id="UP001409585"/>
    </source>
</evidence>
<keyword evidence="1" id="KW-0812">Transmembrane</keyword>
<dbReference type="Proteomes" id="UP001409585">
    <property type="component" value="Unassembled WGS sequence"/>
</dbReference>
<organism evidence="2 3">
    <name type="scientific">Halioxenophilus aromaticivorans</name>
    <dbReference type="NCBI Taxonomy" id="1306992"/>
    <lineage>
        <taxon>Bacteria</taxon>
        <taxon>Pseudomonadati</taxon>
        <taxon>Pseudomonadota</taxon>
        <taxon>Gammaproteobacteria</taxon>
        <taxon>Alteromonadales</taxon>
        <taxon>Alteromonadaceae</taxon>
        <taxon>Halioxenophilus</taxon>
    </lineage>
</organism>
<dbReference type="AlphaFoldDB" id="A0AAV3U1K6"/>
<keyword evidence="1" id="KW-0472">Membrane</keyword>
<accession>A0AAV3U1K6</accession>
<proteinExistence type="predicted"/>
<sequence>MTEFAFTQRPTSITELALGPEAMLQFCQANHVSADTTLDRCKAYTNAAATAANSSIINHINSLPANQRFAVVDIVRYAQEESIALAKFMYRYFTEDNMNRLNSFVGAASTAAAARLSSFEIKIVEYQTALKELWQLTRNNRHGRGPAAAKQQAKEKVRLAYEALEKAYATELEKYAPLAWRNKNRGDALSNAERGMTLASRNPNSSKLDPRLKVANRIEASWLGYCGKIMNVVGNAAVAVDAGLRVKEVYDIHDAGGDWMRESARQMVGFGLGGAAGIYAGKAVIAGGTWLAAASSLTLAGPLGWTVLGVIIGVGLLTGFTVGMTFDGIGKYSADLIWDLQR</sequence>
<evidence type="ECO:0000313" key="2">
    <source>
        <dbReference type="EMBL" id="GAA4939632.1"/>
    </source>
</evidence>
<name>A0AAV3U1K6_9ALTE</name>
<dbReference type="EMBL" id="BAABLX010000009">
    <property type="protein sequence ID" value="GAA4939632.1"/>
    <property type="molecule type" value="Genomic_DNA"/>
</dbReference>
<gene>
    <name evidence="2" type="ORF">GCM10025791_17360</name>
</gene>
<protein>
    <submittedName>
        <fullName evidence="2">Uncharacterized protein</fullName>
    </submittedName>
</protein>
<keyword evidence="3" id="KW-1185">Reference proteome</keyword>
<feature type="transmembrane region" description="Helical" evidence="1">
    <location>
        <begin position="270"/>
        <end position="293"/>
    </location>
</feature>